<gene>
    <name evidence="4" type="ORF">ACFO4O_13355</name>
</gene>
<dbReference type="PANTHER" id="PTHR42776">
    <property type="entry name" value="SERINE PEPTIDASE S9 FAMILY MEMBER"/>
    <property type="match status" value="1"/>
</dbReference>
<dbReference type="EMBL" id="JBHSGU010000005">
    <property type="protein sequence ID" value="MFC4701155.1"/>
    <property type="molecule type" value="Genomic_DNA"/>
</dbReference>
<dbReference type="Gene3D" id="3.40.50.1820">
    <property type="entry name" value="alpha/beta hydrolase"/>
    <property type="match status" value="1"/>
</dbReference>
<evidence type="ECO:0000256" key="1">
    <source>
        <dbReference type="ARBA" id="ARBA00022801"/>
    </source>
</evidence>
<evidence type="ECO:0000313" key="4">
    <source>
        <dbReference type="EMBL" id="MFC4701155.1"/>
    </source>
</evidence>
<dbReference type="SUPFAM" id="SSF53474">
    <property type="entry name" value="alpha/beta-Hydrolases"/>
    <property type="match status" value="1"/>
</dbReference>
<dbReference type="Proteomes" id="UP001595897">
    <property type="component" value="Unassembled WGS sequence"/>
</dbReference>
<keyword evidence="5" id="KW-1185">Reference proteome</keyword>
<accession>A0ABV9LZS9</accession>
<sequence length="669" mass="75997">MKLNQSFAYLLVILLSSFISVLTDAVSATENENVHVAATAKRDVANIANDFFRIQQTKSVKISPNGAFVTYRQRTGTHEQFIVTNTRTGLSKALIVDKFNDALQLDDYYWIDNESIIIQAFISGKGSAVIHSQLVFSDNELSSVNTKMFVEGVTILDPLRDQENIFLAKKWINERAYLFKLDVSSKSTAAEFKRNKRLNLRAPKNPHWLTDADGNIVIGYGHDDEDRVNRAYLKPLKKRKWEVFWEGDLDTVFKPVVVSRDRKTVYVLSNENSDLICLYTYNVDSKTYMDEVFCHDSYDINSVITSSDKSEVLGISILEDGFLQTLYFNSLDQGLDLALKQEFETSIPYIVDYNADKSVLIVETTANSNPGDYFIFDVGNMLLTKFASKAPWLEKYNHSESRVVRAISSDGQEIESYLTLPVITDDSAHKPPLIVMPHGGPISVRDTRHFDRHVQFLTALGYAVLQTNYRGSSGYGKNFLNMGMGQWGRLIEDDIEASIQEVIELGSVDKDKVCIYGISYGGYSALISSIHRPSLFKCAASYAGVSDLPLLFTEIELLRSRAKNSMMKKIVGDPETDLEELMYFSPVYQAEKLQIPIFISHGKKDNVVDIEHFNRLKMVLDAYQKPYTEMTFDNETHGFRYLDNVTEFYIELDKFFQRSFALDDPTPDA</sequence>
<dbReference type="GO" id="GO:0016787">
    <property type="term" value="F:hydrolase activity"/>
    <property type="evidence" value="ECO:0007669"/>
    <property type="project" value="UniProtKB-KW"/>
</dbReference>
<keyword evidence="2" id="KW-0732">Signal</keyword>
<feature type="signal peptide" evidence="2">
    <location>
        <begin position="1"/>
        <end position="25"/>
    </location>
</feature>
<evidence type="ECO:0000259" key="3">
    <source>
        <dbReference type="Pfam" id="PF00326"/>
    </source>
</evidence>
<reference evidence="5" key="1">
    <citation type="journal article" date="2019" name="Int. J. Syst. Evol. Microbiol.">
        <title>The Global Catalogue of Microorganisms (GCM) 10K type strain sequencing project: providing services to taxonomists for standard genome sequencing and annotation.</title>
        <authorList>
            <consortium name="The Broad Institute Genomics Platform"/>
            <consortium name="The Broad Institute Genome Sequencing Center for Infectious Disease"/>
            <person name="Wu L."/>
            <person name="Ma J."/>
        </authorList>
    </citation>
    <scope>NUCLEOTIDE SEQUENCE [LARGE SCALE GENOMIC DNA]</scope>
    <source>
        <strain evidence="5">KACC 12507</strain>
    </source>
</reference>
<name>A0ABV9LZS9_9ALTE</name>
<dbReference type="EC" id="3.4.-.-" evidence="4"/>
<keyword evidence="1 4" id="KW-0378">Hydrolase</keyword>
<dbReference type="InterPro" id="IPR029058">
    <property type="entry name" value="AB_hydrolase_fold"/>
</dbReference>
<dbReference type="SUPFAM" id="SSF69304">
    <property type="entry name" value="Tricorn protease N-terminal domain"/>
    <property type="match status" value="1"/>
</dbReference>
<feature type="chain" id="PRO_5046792091" evidence="2">
    <location>
        <begin position="26"/>
        <end position="669"/>
    </location>
</feature>
<evidence type="ECO:0000256" key="2">
    <source>
        <dbReference type="SAM" id="SignalP"/>
    </source>
</evidence>
<organism evidence="4 5">
    <name type="scientific">Glaciecola siphonariae</name>
    <dbReference type="NCBI Taxonomy" id="521012"/>
    <lineage>
        <taxon>Bacteria</taxon>
        <taxon>Pseudomonadati</taxon>
        <taxon>Pseudomonadota</taxon>
        <taxon>Gammaproteobacteria</taxon>
        <taxon>Alteromonadales</taxon>
        <taxon>Alteromonadaceae</taxon>
        <taxon>Glaciecola</taxon>
    </lineage>
</organism>
<dbReference type="InterPro" id="IPR001375">
    <property type="entry name" value="Peptidase_S9_cat"/>
</dbReference>
<comment type="caution">
    <text evidence="4">The sequence shown here is derived from an EMBL/GenBank/DDBJ whole genome shotgun (WGS) entry which is preliminary data.</text>
</comment>
<dbReference type="RefSeq" id="WP_382409328.1">
    <property type="nucleotide sequence ID" value="NZ_JBHSGU010000005.1"/>
</dbReference>
<dbReference type="PANTHER" id="PTHR42776:SF27">
    <property type="entry name" value="DIPEPTIDYL PEPTIDASE FAMILY MEMBER 6"/>
    <property type="match status" value="1"/>
</dbReference>
<feature type="domain" description="Peptidase S9 prolyl oligopeptidase catalytic" evidence="3">
    <location>
        <begin position="449"/>
        <end position="660"/>
    </location>
</feature>
<dbReference type="Pfam" id="PF00326">
    <property type="entry name" value="Peptidase_S9"/>
    <property type="match status" value="1"/>
</dbReference>
<protein>
    <submittedName>
        <fullName evidence="4">Alpha/beta hydrolase family protein</fullName>
        <ecNumber evidence="4">3.4.-.-</ecNumber>
    </submittedName>
</protein>
<proteinExistence type="predicted"/>
<evidence type="ECO:0000313" key="5">
    <source>
        <dbReference type="Proteomes" id="UP001595897"/>
    </source>
</evidence>